<gene>
    <name evidence="3" type="ORF">ACRB68_60780</name>
</gene>
<comment type="caution">
    <text evidence="3">The sequence shown here is derived from an EMBL/GenBank/DDBJ whole genome shotgun (WGS) entry which is preliminary data.</text>
</comment>
<organism evidence="3 4">
    <name type="scientific">Actinomadura macrotermitis</name>
    <dbReference type="NCBI Taxonomy" id="2585200"/>
    <lineage>
        <taxon>Bacteria</taxon>
        <taxon>Bacillati</taxon>
        <taxon>Actinomycetota</taxon>
        <taxon>Actinomycetes</taxon>
        <taxon>Streptosporangiales</taxon>
        <taxon>Thermomonosporaceae</taxon>
        <taxon>Actinomadura</taxon>
    </lineage>
</organism>
<dbReference type="EMBL" id="WEGH01000004">
    <property type="protein sequence ID" value="MQY07976.1"/>
    <property type="molecule type" value="Genomic_DNA"/>
</dbReference>
<keyword evidence="4" id="KW-1185">Reference proteome</keyword>
<protein>
    <recommendedName>
        <fullName evidence="5">Gram-positive cocci surface proteins LPxTG domain-containing protein</fullName>
    </recommendedName>
</protein>
<dbReference type="Proteomes" id="UP000487268">
    <property type="component" value="Unassembled WGS sequence"/>
</dbReference>
<dbReference type="RefSeq" id="WP_153538536.1">
    <property type="nucleotide sequence ID" value="NZ_WEGH01000004.1"/>
</dbReference>
<name>A0A7K0C3N0_9ACTN</name>
<dbReference type="AlphaFoldDB" id="A0A7K0C3N0"/>
<feature type="region of interest" description="Disordered" evidence="1">
    <location>
        <begin position="231"/>
        <end position="270"/>
    </location>
</feature>
<dbReference type="OrthoDB" id="3483090at2"/>
<sequence>MGITRLAAAGAVSGAALLGAAAPAVAAPPADEPAGPPKITSGAFPAEPGGNLELRVTGCAGSPHVLPNKLFFKNDPADWNEQGKGVWTAIATTASDLEPDHVYTAKFFCRTGKGLEAFELSVRTPHRTTPPPTPPPTSGPGKPPPGKDPRFKFGFDDVRLSSRRVLPGGNVDINATCPVQPTASSSSFVEQPRMDAVDNSGDRWEGNGRFKKHLPAIVRLTVTCPGYGSVTFSTRPGSDRAEDGGPTIPQGAPDTGDGSTAHGRDPAPALTGGALAALAAVGGGVVLRRRAKGNT</sequence>
<feature type="compositionally biased region" description="Pro residues" evidence="1">
    <location>
        <begin position="128"/>
        <end position="144"/>
    </location>
</feature>
<evidence type="ECO:0000256" key="2">
    <source>
        <dbReference type="SAM" id="SignalP"/>
    </source>
</evidence>
<evidence type="ECO:0000313" key="3">
    <source>
        <dbReference type="EMBL" id="MQY07976.1"/>
    </source>
</evidence>
<proteinExistence type="predicted"/>
<feature type="signal peptide" evidence="2">
    <location>
        <begin position="1"/>
        <end position="26"/>
    </location>
</feature>
<accession>A0A7K0C3N0</accession>
<evidence type="ECO:0000256" key="1">
    <source>
        <dbReference type="SAM" id="MobiDB-lite"/>
    </source>
</evidence>
<feature type="region of interest" description="Disordered" evidence="1">
    <location>
        <begin position="122"/>
        <end position="151"/>
    </location>
</feature>
<keyword evidence="2" id="KW-0732">Signal</keyword>
<evidence type="ECO:0008006" key="5">
    <source>
        <dbReference type="Google" id="ProtNLM"/>
    </source>
</evidence>
<feature type="chain" id="PRO_5029889175" description="Gram-positive cocci surface proteins LPxTG domain-containing protein" evidence="2">
    <location>
        <begin position="27"/>
        <end position="295"/>
    </location>
</feature>
<evidence type="ECO:0000313" key="4">
    <source>
        <dbReference type="Proteomes" id="UP000487268"/>
    </source>
</evidence>
<reference evidence="3 4" key="1">
    <citation type="submission" date="2019-10" db="EMBL/GenBank/DDBJ databases">
        <title>Actinomadura rubteroloni sp. nov. and Actinomadura macrotermitis sp. nov., isolated from the gut of fungus growing-termite Macrotermes natalensis.</title>
        <authorList>
            <person name="Benndorf R."/>
            <person name="Martin K."/>
            <person name="Kuefner M."/>
            <person name="De Beer W."/>
            <person name="Kaster A.-K."/>
            <person name="Vollmers J."/>
            <person name="Poulsen M."/>
            <person name="Beemelmanns C."/>
        </authorList>
    </citation>
    <scope>NUCLEOTIDE SEQUENCE [LARGE SCALE GENOMIC DNA]</scope>
    <source>
        <strain evidence="3 4">RB68</strain>
    </source>
</reference>